<evidence type="ECO:0000256" key="2">
    <source>
        <dbReference type="ARBA" id="ARBA00022737"/>
    </source>
</evidence>
<keyword evidence="3" id="KW-0245">EGF-like domain</keyword>
<feature type="disulfide bond" evidence="3">
    <location>
        <begin position="1485"/>
        <end position="1494"/>
    </location>
</feature>
<keyword evidence="4" id="KW-1133">Transmembrane helix</keyword>
<keyword evidence="4" id="KW-0472">Membrane</keyword>
<feature type="domain" description="EGF-like" evidence="5">
    <location>
        <begin position="1456"/>
        <end position="1495"/>
    </location>
</feature>
<evidence type="ECO:0000256" key="4">
    <source>
        <dbReference type="SAM" id="Phobius"/>
    </source>
</evidence>
<name>A0A7S0HJ60_9CRYP</name>
<keyword evidence="4" id="KW-0812">Transmembrane</keyword>
<feature type="disulfide bond" evidence="3">
    <location>
        <begin position="1466"/>
        <end position="1483"/>
    </location>
</feature>
<dbReference type="SMART" id="SM00181">
    <property type="entry name" value="EGF"/>
    <property type="match status" value="2"/>
</dbReference>
<protein>
    <recommendedName>
        <fullName evidence="5">EGF-like domain-containing protein</fullName>
    </recommendedName>
</protein>
<dbReference type="PROSITE" id="PS00022">
    <property type="entry name" value="EGF_1"/>
    <property type="match status" value="1"/>
</dbReference>
<dbReference type="InterPro" id="IPR002859">
    <property type="entry name" value="PKD/REJ-like"/>
</dbReference>
<reference evidence="6" key="1">
    <citation type="submission" date="2021-01" db="EMBL/GenBank/DDBJ databases">
        <authorList>
            <person name="Corre E."/>
            <person name="Pelletier E."/>
            <person name="Niang G."/>
            <person name="Scheremetjew M."/>
            <person name="Finn R."/>
            <person name="Kale V."/>
            <person name="Holt S."/>
            <person name="Cochrane G."/>
            <person name="Meng A."/>
            <person name="Brown T."/>
            <person name="Cohen L."/>
        </authorList>
    </citation>
    <scope>NUCLEOTIDE SEQUENCE</scope>
    <source>
        <strain evidence="6">CCMP325</strain>
    </source>
</reference>
<feature type="transmembrane region" description="Helical" evidence="4">
    <location>
        <begin position="1559"/>
        <end position="1583"/>
    </location>
</feature>
<keyword evidence="3" id="KW-1015">Disulfide bond</keyword>
<dbReference type="Pfam" id="PF02010">
    <property type="entry name" value="REJ"/>
    <property type="match status" value="1"/>
</dbReference>
<dbReference type="InterPro" id="IPR000742">
    <property type="entry name" value="EGF"/>
</dbReference>
<gene>
    <name evidence="6" type="ORF">HPHI1048_LOCUS8496</name>
</gene>
<accession>A0A7S0HJ60</accession>
<organism evidence="6">
    <name type="scientific">Hanusia phi</name>
    <dbReference type="NCBI Taxonomy" id="3032"/>
    <lineage>
        <taxon>Eukaryota</taxon>
        <taxon>Cryptophyceae</taxon>
        <taxon>Pyrenomonadales</taxon>
        <taxon>Geminigeraceae</taxon>
        <taxon>Hanusia</taxon>
    </lineage>
</organism>
<evidence type="ECO:0000313" key="6">
    <source>
        <dbReference type="EMBL" id="CAD8480476.1"/>
    </source>
</evidence>
<evidence type="ECO:0000259" key="5">
    <source>
        <dbReference type="PROSITE" id="PS50026"/>
    </source>
</evidence>
<proteinExistence type="predicted"/>
<dbReference type="PROSITE" id="PS50912">
    <property type="entry name" value="EAR"/>
    <property type="match status" value="1"/>
</dbReference>
<dbReference type="EMBL" id="HBEO01012480">
    <property type="protein sequence ID" value="CAD8480476.1"/>
    <property type="molecule type" value="Transcribed_RNA"/>
</dbReference>
<keyword evidence="1" id="KW-0732">Signal</keyword>
<evidence type="ECO:0000256" key="1">
    <source>
        <dbReference type="ARBA" id="ARBA00022729"/>
    </source>
</evidence>
<dbReference type="InterPro" id="IPR009039">
    <property type="entry name" value="EAR"/>
</dbReference>
<dbReference type="PROSITE" id="PS50026">
    <property type="entry name" value="EGF_3"/>
    <property type="match status" value="1"/>
</dbReference>
<sequence>MDHFNVGDVLYLLVAYMCEGEFCAFQLSTTAGSSSAANFTVYSMSVDGVLSPYQSLKIERSTGVKTFVLPDVGEQGDWVDTQFMVVSFRGSPALGDGGVGVWYWRNGRFEQRQVLPAVEAQAVDYISYKGLNLIAYTDNGVSSRVKVYNWVEGSFRKVSAIALARMVWVDGQFSEPIDEISVSFALDCKLYNSSHSSLYLAVLDRINAVTSGAQIKVYNLNQDTCQNQAAPCFEHKITMSCFGARSVTPLQFESYDLLAVAVHFEGMYEYQESDQYECNSYIYRMDYSSNSYSLLQTIRSRGAFRFSHFSMVTSGHLAHFLALSNARGIDGVQTTSRLFRWTDRKSSGSLSSPSFEAVNDISTIGCSKLQLVSSGATKYLAALSMSGTTSSLQVYRLEDNSLFSPRPVLVYPQVVGACDVPVFDARGSMNSLGNQFQVRWELLDAQMVEVQMMPELVRIESFLAQSTSLLLDFSSLYSPCQTQCAQDFPSGTYNLSLTLQNTKGLTSSTIFSFVKRKNTQGSFGIYGSAVRAVSRSQPVVIEAFYEASKCAATDAIFQSIWQISPKIAVAVANNSLTLTIPPYTLEFDQTYVVSLAIVTASQAATVQILLQVSIRESPVAILQGGDRLIAVRSEASYILDAASSYSRFRSPGDLHILWHCARKIRIQGAVIGFQSVHCDVIADASADMKYLSINSTALLVDMMAFSDRSAPTFTQGCVANRQPGAFRCDPTAIYSFRVVVCDKNSSCSLDMQGQAAKETLISTTMLSIPNVKIKPFNQSSSNNDGNTVILSSVDRATSLLWVQAVSIDNFVLKPENLASSLLTTTLILKNTALAPSTRYTFRLYASLSQVGRDSTGAVQCPACGWSQVDLLLRPVPRSGELVVSPTQGMAFSTKFDVTSMGWATDSTDVEDYPLLFSYGYLQNGSVQYLYSSSQKTSVNTVLPMGSDNLTCPTNAESTCSSLTVLVSVRYFVGVQSSQKSKTVQLMAPEGQALVNIVTNLLQNLQINSGGDRCDRVFSIALLIADMLNFNSAKWPATLDAFSYKTDVRFSVATYISPCIYSPLNPASVLKSSGVLQNVLQVVPEISTNTVEICLNMIQTVITKVLALDASGVALQSPELIQSYMMNAISKVFAAQSQLAALAAGRLTSSALTVTSRSSQHRESSKYLRSSLHHPIPTSKMVARQAVSQSQELQLFSTLEQLAALQALGMVVGQDPRTASTSEFWMQDRITDRQGLSGLSLVLGDQQNYMLKLPVSSAGLQGDQFHLETALIFANPIKRSQTELSCLDASLQYRWVYVVPNSVPEFRIDATRYGLSSCGILSPLISVKVLTVATGLFNDYVDPSEGFEATFPFDPQRSQEIMQDLHDSYTGTSSSASCVYFDTQKLMWTTTGIQHIETFLGNKTSATAYVKCRLTRLGIYAVSEVQQDCANQVLGVAVKDVCNVCAGGNVSCSGCDNMPYTGRDKQCSGHGVCDSNPVVAERTCVCEKPYYGTMCNNFCSDALNCSGNGRCEVKTEGTSATAQCICNPGYELQANSNPAIIATCVARVSNKTAFFGKGGIGWFLVIGIPAVVLALGVGCMCYRYTRNVKRRMLREKEENMKEIQQTRALLAFNDKPSTIEVEADLCQAVALQYAQDIPPVMRVRPVTSSKMMLTSLDPMEEHMLESESVSSFEMPASMDRIGELYPSLSQRVKSYEENGPKF</sequence>
<evidence type="ECO:0000256" key="3">
    <source>
        <dbReference type="PROSITE-ProRule" id="PRU00076"/>
    </source>
</evidence>
<comment type="caution">
    <text evidence="3">Lacks conserved residue(s) required for the propagation of feature annotation.</text>
</comment>
<keyword evidence="2" id="KW-0677">Repeat</keyword>